<dbReference type="PROSITE" id="PS50297">
    <property type="entry name" value="ANK_REP_REGION"/>
    <property type="match status" value="1"/>
</dbReference>
<organism evidence="11 12">
    <name type="scientific">Larinioides sclopetarius</name>
    <dbReference type="NCBI Taxonomy" id="280406"/>
    <lineage>
        <taxon>Eukaryota</taxon>
        <taxon>Metazoa</taxon>
        <taxon>Ecdysozoa</taxon>
        <taxon>Arthropoda</taxon>
        <taxon>Chelicerata</taxon>
        <taxon>Arachnida</taxon>
        <taxon>Araneae</taxon>
        <taxon>Araneomorphae</taxon>
        <taxon>Entelegynae</taxon>
        <taxon>Araneoidea</taxon>
        <taxon>Araneidae</taxon>
        <taxon>Larinioides</taxon>
    </lineage>
</organism>
<keyword evidence="4" id="KW-0964">Secreted</keyword>
<dbReference type="GO" id="GO:0006887">
    <property type="term" value="P:exocytosis"/>
    <property type="evidence" value="ECO:0007669"/>
    <property type="project" value="UniProtKB-KW"/>
</dbReference>
<evidence type="ECO:0000256" key="1">
    <source>
        <dbReference type="ARBA" id="ARBA00004175"/>
    </source>
</evidence>
<evidence type="ECO:0000256" key="2">
    <source>
        <dbReference type="ARBA" id="ARBA00004613"/>
    </source>
</evidence>
<keyword evidence="7" id="KW-0528">Neurotoxin</keyword>
<proteinExistence type="predicted"/>
<gene>
    <name evidence="11" type="ORF">LARSCL_LOCUS12220</name>
</gene>
<accession>A0AAV2AFA6</accession>
<evidence type="ECO:0000256" key="9">
    <source>
        <dbReference type="ARBA" id="ARBA00023298"/>
    </source>
</evidence>
<keyword evidence="9" id="KW-1053">Target membrane</keyword>
<dbReference type="GO" id="GO:0044231">
    <property type="term" value="C:host cell presynaptic membrane"/>
    <property type="evidence" value="ECO:0007669"/>
    <property type="project" value="UniProtKB-KW"/>
</dbReference>
<dbReference type="EMBL" id="CAXIEN010000160">
    <property type="protein sequence ID" value="CAL1282714.1"/>
    <property type="molecule type" value="Genomic_DNA"/>
</dbReference>
<dbReference type="GO" id="GO:0090729">
    <property type="term" value="F:toxin activity"/>
    <property type="evidence" value="ECO:0007669"/>
    <property type="project" value="UniProtKB-KW"/>
</dbReference>
<feature type="repeat" description="ANK" evidence="10">
    <location>
        <begin position="7"/>
        <end position="29"/>
    </location>
</feature>
<evidence type="ECO:0000256" key="6">
    <source>
        <dbReference type="ARBA" id="ARBA00022656"/>
    </source>
</evidence>
<protein>
    <submittedName>
        <fullName evidence="11">Uncharacterized protein</fullName>
    </submittedName>
</protein>
<evidence type="ECO:0000313" key="12">
    <source>
        <dbReference type="Proteomes" id="UP001497382"/>
    </source>
</evidence>
<dbReference type="Pfam" id="PF00023">
    <property type="entry name" value="Ank"/>
    <property type="match status" value="1"/>
</dbReference>
<evidence type="ECO:0000256" key="7">
    <source>
        <dbReference type="ARBA" id="ARBA00022699"/>
    </source>
</evidence>
<name>A0AAV2AFA6_9ARAC</name>
<keyword evidence="6" id="KW-0800">Toxin</keyword>
<comment type="caution">
    <text evidence="11">The sequence shown here is derived from an EMBL/GenBank/DDBJ whole genome shotgun (WGS) entry which is preliminary data.</text>
</comment>
<reference evidence="11 12" key="1">
    <citation type="submission" date="2024-04" db="EMBL/GenBank/DDBJ databases">
        <authorList>
            <person name="Rising A."/>
            <person name="Reimegard J."/>
            <person name="Sonavane S."/>
            <person name="Akerstrom W."/>
            <person name="Nylinder S."/>
            <person name="Hedman E."/>
            <person name="Kallberg Y."/>
        </authorList>
    </citation>
    <scope>NUCLEOTIDE SEQUENCE [LARGE SCALE GENOMIC DNA]</scope>
</reference>
<dbReference type="GO" id="GO:0044218">
    <property type="term" value="C:other organism cell membrane"/>
    <property type="evidence" value="ECO:0007669"/>
    <property type="project" value="UniProtKB-KW"/>
</dbReference>
<sequence>MLSKDIFGNAALHYAVIQNHVDVVSILLKEEEIIMKREKEKYGEFDGKEIVLKQNPFWSFSPTFSIRKGA</sequence>
<evidence type="ECO:0000256" key="10">
    <source>
        <dbReference type="PROSITE-ProRule" id="PRU00023"/>
    </source>
</evidence>
<keyword evidence="5" id="KW-1052">Target cell membrane</keyword>
<dbReference type="GO" id="GO:0005576">
    <property type="term" value="C:extracellular region"/>
    <property type="evidence" value="ECO:0007669"/>
    <property type="project" value="UniProtKB-SubCell"/>
</dbReference>
<dbReference type="AlphaFoldDB" id="A0AAV2AFA6"/>
<dbReference type="PROSITE" id="PS50088">
    <property type="entry name" value="ANK_REPEAT"/>
    <property type="match status" value="1"/>
</dbReference>
<keyword evidence="10" id="KW-0040">ANK repeat</keyword>
<keyword evidence="12" id="KW-1185">Reference proteome</keyword>
<evidence type="ECO:0000256" key="8">
    <source>
        <dbReference type="ARBA" id="ARBA00023028"/>
    </source>
</evidence>
<dbReference type="InterPro" id="IPR036770">
    <property type="entry name" value="Ankyrin_rpt-contain_sf"/>
</dbReference>
<dbReference type="Proteomes" id="UP001497382">
    <property type="component" value="Unassembled WGS sequence"/>
</dbReference>
<keyword evidence="9" id="KW-0472">Membrane</keyword>
<keyword evidence="8" id="KW-0638">Presynaptic neurotoxin</keyword>
<evidence type="ECO:0000256" key="5">
    <source>
        <dbReference type="ARBA" id="ARBA00022537"/>
    </source>
</evidence>
<dbReference type="InterPro" id="IPR002110">
    <property type="entry name" value="Ankyrin_rpt"/>
</dbReference>
<dbReference type="SUPFAM" id="SSF48403">
    <property type="entry name" value="Ankyrin repeat"/>
    <property type="match status" value="1"/>
</dbReference>
<evidence type="ECO:0000256" key="3">
    <source>
        <dbReference type="ARBA" id="ARBA00022483"/>
    </source>
</evidence>
<evidence type="ECO:0000256" key="4">
    <source>
        <dbReference type="ARBA" id="ARBA00022525"/>
    </source>
</evidence>
<comment type="subcellular location">
    <subcellularLocation>
        <location evidence="2">Secreted</location>
    </subcellularLocation>
    <subcellularLocation>
        <location evidence="1">Target cell membrane</location>
    </subcellularLocation>
</comment>
<keyword evidence="3" id="KW-0268">Exocytosis</keyword>
<dbReference type="Gene3D" id="1.25.40.20">
    <property type="entry name" value="Ankyrin repeat-containing domain"/>
    <property type="match status" value="1"/>
</dbReference>
<evidence type="ECO:0000313" key="11">
    <source>
        <dbReference type="EMBL" id="CAL1282714.1"/>
    </source>
</evidence>